<keyword evidence="2 4" id="KW-0472">Membrane</keyword>
<feature type="compositionally biased region" description="Pro residues" evidence="5">
    <location>
        <begin position="272"/>
        <end position="283"/>
    </location>
</feature>
<dbReference type="InterPro" id="IPR006664">
    <property type="entry name" value="OMP_bac"/>
</dbReference>
<gene>
    <name evidence="8" type="ORF">SAMN05428963_10190</name>
</gene>
<keyword evidence="9" id="KW-1185">Reference proteome</keyword>
<feature type="domain" description="OmpA-like" evidence="7">
    <location>
        <begin position="501"/>
        <end position="621"/>
    </location>
</feature>
<dbReference type="InterPro" id="IPR036737">
    <property type="entry name" value="OmpA-like_sf"/>
</dbReference>
<sequence length="631" mass="66013">MIDFKRTGRLLTAATLATSTILAGPVATYAQDAAPAVEVPPPPPDAGADGQKEQTQEAAAPVPEPAAPPPAAEEPAPAPEPAAPPPAAEEPAPAPEAAAPAPAAEEPAPAPEPAAPAPAAEEPAPEPAAPPPAAKEPASAPEPKATEPAAPSAAEPAAPETPKAEEPAAPSAGEPQAPAELADPASPAEPEAGAAAPQAPAAAPGENRRGGPRGEKRGPAGRAPNPAPSDETAPSEAAPANGAPADAAPAPAASPDQPPAPGEANSAEPAPAAAPPVEQPKPVPLDVQTRAVDPKALDQSDAQVQQLRQPVEVRSAREQQGKRIPRPPKDELPPEAKVVKRVGDREILAIVGGAVAGAAAGAAASYFVRPDDDRRLAVDSQDHYVEQLPRGLTRETIVRENGVQVVTISNRYGDIVQRSRIMPDGREVVLFYDDTNRRRDYWRDPGAELPPIDVQIPRDQYIVDTDRPDEDLYYRTIVAPPVETVERIYSVDEVRRSERIRDKVRRIDLNTINFGFGSADISQDQVGNLEALAEAITKVIKDNPAETFLIEGHTDAVGSDVANLALSDRRAESVASALTDYFEVPPENLVTQGYGEQYLKVNTQAANAENRRVTVRRITPLVKPVASNRPR</sequence>
<feature type="compositionally biased region" description="Low complexity" evidence="5">
    <location>
        <begin position="95"/>
        <end position="107"/>
    </location>
</feature>
<dbReference type="OrthoDB" id="9792021at2"/>
<dbReference type="Proteomes" id="UP000190135">
    <property type="component" value="Unassembled WGS sequence"/>
</dbReference>
<evidence type="ECO:0000256" key="1">
    <source>
        <dbReference type="ARBA" id="ARBA00004442"/>
    </source>
</evidence>
<dbReference type="AlphaFoldDB" id="A0A1T4L7B3"/>
<dbReference type="GO" id="GO:0009279">
    <property type="term" value="C:cell outer membrane"/>
    <property type="evidence" value="ECO:0007669"/>
    <property type="project" value="UniProtKB-SubCell"/>
</dbReference>
<dbReference type="CDD" id="cd07185">
    <property type="entry name" value="OmpA_C-like"/>
    <property type="match status" value="1"/>
</dbReference>
<comment type="subcellular location">
    <subcellularLocation>
        <location evidence="1">Cell outer membrane</location>
    </subcellularLocation>
</comment>
<evidence type="ECO:0000259" key="7">
    <source>
        <dbReference type="PROSITE" id="PS51123"/>
    </source>
</evidence>
<evidence type="ECO:0000313" key="8">
    <source>
        <dbReference type="EMBL" id="SJZ50554.1"/>
    </source>
</evidence>
<feature type="compositionally biased region" description="Basic and acidic residues" evidence="5">
    <location>
        <begin position="314"/>
        <end position="333"/>
    </location>
</feature>
<proteinExistence type="predicted"/>
<evidence type="ECO:0000256" key="3">
    <source>
        <dbReference type="ARBA" id="ARBA00023237"/>
    </source>
</evidence>
<evidence type="ECO:0000256" key="4">
    <source>
        <dbReference type="PROSITE-ProRule" id="PRU00473"/>
    </source>
</evidence>
<dbReference type="PANTHER" id="PTHR30329">
    <property type="entry name" value="STATOR ELEMENT OF FLAGELLAR MOTOR COMPLEX"/>
    <property type="match status" value="1"/>
</dbReference>
<dbReference type="PRINTS" id="PR01021">
    <property type="entry name" value="OMPADOMAIN"/>
</dbReference>
<dbReference type="Pfam" id="PF00691">
    <property type="entry name" value="OmpA"/>
    <property type="match status" value="1"/>
</dbReference>
<name>A0A1T4L7B3_9HYPH</name>
<accession>A0A1T4L7B3</accession>
<dbReference type="PRINTS" id="PR01217">
    <property type="entry name" value="PRICHEXTENSN"/>
</dbReference>
<protein>
    <submittedName>
        <fullName evidence="8">Outer membrane protein OmpA</fullName>
    </submittedName>
</protein>
<feature type="region of interest" description="Disordered" evidence="5">
    <location>
        <begin position="33"/>
        <end position="333"/>
    </location>
</feature>
<dbReference type="EMBL" id="FUXL01000001">
    <property type="protein sequence ID" value="SJZ50554.1"/>
    <property type="molecule type" value="Genomic_DNA"/>
</dbReference>
<dbReference type="SUPFAM" id="SSF103088">
    <property type="entry name" value="OmpA-like"/>
    <property type="match status" value="1"/>
</dbReference>
<reference evidence="8 9" key="1">
    <citation type="submission" date="2017-02" db="EMBL/GenBank/DDBJ databases">
        <authorList>
            <person name="Peterson S.W."/>
        </authorList>
    </citation>
    <scope>NUCLEOTIDE SEQUENCE [LARGE SCALE GENOMIC DNA]</scope>
    <source>
        <strain evidence="8 9">USBA 369</strain>
    </source>
</reference>
<dbReference type="STRING" id="1365950.SAMN05428963_10190"/>
<dbReference type="PROSITE" id="PS51123">
    <property type="entry name" value="OMPA_2"/>
    <property type="match status" value="1"/>
</dbReference>
<feature type="compositionally biased region" description="Low complexity" evidence="5">
    <location>
        <begin position="234"/>
        <end position="255"/>
    </location>
</feature>
<feature type="compositionally biased region" description="Low complexity" evidence="5">
    <location>
        <begin position="262"/>
        <end position="271"/>
    </location>
</feature>
<dbReference type="InterPro" id="IPR006665">
    <property type="entry name" value="OmpA-like"/>
</dbReference>
<keyword evidence="6" id="KW-0732">Signal</keyword>
<dbReference type="InterPro" id="IPR050330">
    <property type="entry name" value="Bact_OuterMem_StrucFunc"/>
</dbReference>
<feature type="chain" id="PRO_5012752511" evidence="6">
    <location>
        <begin position="31"/>
        <end position="631"/>
    </location>
</feature>
<dbReference type="PANTHER" id="PTHR30329:SF21">
    <property type="entry name" value="LIPOPROTEIN YIAD-RELATED"/>
    <property type="match status" value="1"/>
</dbReference>
<evidence type="ECO:0000256" key="2">
    <source>
        <dbReference type="ARBA" id="ARBA00023136"/>
    </source>
</evidence>
<evidence type="ECO:0000256" key="5">
    <source>
        <dbReference type="SAM" id="MobiDB-lite"/>
    </source>
</evidence>
<evidence type="ECO:0000313" key="9">
    <source>
        <dbReference type="Proteomes" id="UP000190135"/>
    </source>
</evidence>
<feature type="compositionally biased region" description="Basic and acidic residues" evidence="5">
    <location>
        <begin position="206"/>
        <end position="218"/>
    </location>
</feature>
<evidence type="ECO:0000256" key="6">
    <source>
        <dbReference type="SAM" id="SignalP"/>
    </source>
</evidence>
<dbReference type="Gene3D" id="3.30.1330.60">
    <property type="entry name" value="OmpA-like domain"/>
    <property type="match status" value="1"/>
</dbReference>
<keyword evidence="3" id="KW-0998">Cell outer membrane</keyword>
<feature type="signal peptide" evidence="6">
    <location>
        <begin position="1"/>
        <end position="30"/>
    </location>
</feature>
<feature type="compositionally biased region" description="Low complexity" evidence="5">
    <location>
        <begin position="135"/>
        <end position="205"/>
    </location>
</feature>
<feature type="compositionally biased region" description="Pro residues" evidence="5">
    <location>
        <begin position="62"/>
        <end position="94"/>
    </location>
</feature>
<organism evidence="8 9">
    <name type="scientific">Consotaella salsifontis</name>
    <dbReference type="NCBI Taxonomy" id="1365950"/>
    <lineage>
        <taxon>Bacteria</taxon>
        <taxon>Pseudomonadati</taxon>
        <taxon>Pseudomonadota</taxon>
        <taxon>Alphaproteobacteria</taxon>
        <taxon>Hyphomicrobiales</taxon>
        <taxon>Aurantimonadaceae</taxon>
        <taxon>Consotaella</taxon>
    </lineage>
</organism>
<feature type="compositionally biased region" description="Pro residues" evidence="5">
    <location>
        <begin position="125"/>
        <end position="134"/>
    </location>
</feature>